<evidence type="ECO:0000256" key="1">
    <source>
        <dbReference type="SAM" id="SignalP"/>
    </source>
</evidence>
<dbReference type="AlphaFoldDB" id="A0A1V4ESA7"/>
<comment type="caution">
    <text evidence="3">The sequence shown here is derived from an EMBL/GenBank/DDBJ whole genome shotgun (WGS) entry which is preliminary data.</text>
</comment>
<gene>
    <name evidence="3" type="ORF">B2M26_09020</name>
</gene>
<dbReference type="OrthoDB" id="2376044at2"/>
<keyword evidence="1" id="KW-0732">Signal</keyword>
<feature type="domain" description="EfeO-type cupredoxin-like" evidence="2">
    <location>
        <begin position="9"/>
        <end position="108"/>
    </location>
</feature>
<dbReference type="Proteomes" id="UP000190229">
    <property type="component" value="Unassembled WGS sequence"/>
</dbReference>
<dbReference type="InterPro" id="IPR008972">
    <property type="entry name" value="Cupredoxin"/>
</dbReference>
<dbReference type="InterPro" id="IPR028096">
    <property type="entry name" value="EfeO_Cupredoxin"/>
</dbReference>
<dbReference type="Gene3D" id="2.60.40.420">
    <property type="entry name" value="Cupredoxins - blue copper proteins"/>
    <property type="match status" value="1"/>
</dbReference>
<evidence type="ECO:0000259" key="2">
    <source>
        <dbReference type="Pfam" id="PF13473"/>
    </source>
</evidence>
<dbReference type="Pfam" id="PF13473">
    <property type="entry name" value="Cupredoxin_1"/>
    <property type="match status" value="1"/>
</dbReference>
<name>A0A1V4ESA7_9BACL</name>
<dbReference type="EMBL" id="MWPS01000026">
    <property type="protein sequence ID" value="OPG15752.1"/>
    <property type="molecule type" value="Genomic_DNA"/>
</dbReference>
<feature type="chain" id="PRO_5010743375" description="EfeO-type cupredoxin-like domain-containing protein" evidence="1">
    <location>
        <begin position="27"/>
        <end position="118"/>
    </location>
</feature>
<keyword evidence="4" id="KW-1185">Reference proteome</keyword>
<organism evidence="3 4">
    <name type="scientific">Ferroacidibacillus organovorans</name>
    <dbReference type="NCBI Taxonomy" id="1765683"/>
    <lineage>
        <taxon>Bacteria</taxon>
        <taxon>Bacillati</taxon>
        <taxon>Bacillota</taxon>
        <taxon>Bacilli</taxon>
        <taxon>Bacillales</taxon>
        <taxon>Alicyclobacillaceae</taxon>
        <taxon>Ferroacidibacillus</taxon>
    </lineage>
</organism>
<dbReference type="RefSeq" id="WP_079290793.1">
    <property type="nucleotide sequence ID" value="NZ_MWPS01000026.1"/>
</dbReference>
<proteinExistence type="predicted"/>
<dbReference type="SUPFAM" id="SSF49503">
    <property type="entry name" value="Cupredoxins"/>
    <property type="match status" value="1"/>
</dbReference>
<protein>
    <recommendedName>
        <fullName evidence="2">EfeO-type cupredoxin-like domain-containing protein</fullName>
    </recommendedName>
</protein>
<feature type="signal peptide" evidence="1">
    <location>
        <begin position="1"/>
        <end position="26"/>
    </location>
</feature>
<accession>A0A1V4ESA7</accession>
<evidence type="ECO:0000313" key="4">
    <source>
        <dbReference type="Proteomes" id="UP000190229"/>
    </source>
</evidence>
<reference evidence="3 4" key="1">
    <citation type="submission" date="2017-02" db="EMBL/GenBank/DDBJ databases">
        <title>Draft genome of Acidibacillus ferrooxidans Huett2.</title>
        <authorList>
            <person name="Schopf S."/>
        </authorList>
    </citation>
    <scope>NUCLEOTIDE SEQUENCE [LARGE SCALE GENOMIC DNA]</scope>
    <source>
        <strain evidence="3 4">Huett2</strain>
    </source>
</reference>
<sequence>MRAALFQLLAVCTICGSTCFATVTHAEEFHVAITAKGFVPNELRATGNGPIRIDIVNQTDHVHNFVLPKYFLFTQNLQPKEKTYVSFVPDKAGRFEFYSDTGGKKEQGYSGYLQIDHK</sequence>
<evidence type="ECO:0000313" key="3">
    <source>
        <dbReference type="EMBL" id="OPG15752.1"/>
    </source>
</evidence>